<dbReference type="RefSeq" id="WP_218126470.1">
    <property type="nucleotide sequence ID" value="NZ_FNGF01000004.1"/>
</dbReference>
<dbReference type="InterPro" id="IPR013341">
    <property type="entry name" value="Mandelate_racemase_N_dom"/>
</dbReference>
<keyword evidence="3" id="KW-0460">Magnesium</keyword>
<dbReference type="SUPFAM" id="SSF51604">
    <property type="entry name" value="Enolase C-terminal domain-like"/>
    <property type="match status" value="1"/>
</dbReference>
<evidence type="ECO:0000256" key="2">
    <source>
        <dbReference type="ARBA" id="ARBA00022723"/>
    </source>
</evidence>
<dbReference type="InterPro" id="IPR029065">
    <property type="entry name" value="Enolase_C-like"/>
</dbReference>
<dbReference type="GO" id="GO:0016836">
    <property type="term" value="F:hydro-lyase activity"/>
    <property type="evidence" value="ECO:0007669"/>
    <property type="project" value="TreeGrafter"/>
</dbReference>
<gene>
    <name evidence="5" type="ORF">SAMN05216298_2904</name>
</gene>
<dbReference type="InterPro" id="IPR036849">
    <property type="entry name" value="Enolase-like_C_sf"/>
</dbReference>
<dbReference type="Gene3D" id="3.20.20.120">
    <property type="entry name" value="Enolase-like C-terminal domain"/>
    <property type="match status" value="1"/>
</dbReference>
<evidence type="ECO:0000259" key="4">
    <source>
        <dbReference type="SMART" id="SM00922"/>
    </source>
</evidence>
<dbReference type="STRING" id="380244.SAMN05216298_2904"/>
<evidence type="ECO:0000256" key="1">
    <source>
        <dbReference type="ARBA" id="ARBA00001946"/>
    </source>
</evidence>
<keyword evidence="6" id="KW-1185">Reference proteome</keyword>
<accession>A0A1G9HXP1</accession>
<dbReference type="PANTHER" id="PTHR13794">
    <property type="entry name" value="ENOLASE SUPERFAMILY, MANDELATE RACEMASE"/>
    <property type="match status" value="1"/>
</dbReference>
<keyword evidence="2" id="KW-0479">Metal-binding</keyword>
<dbReference type="PANTHER" id="PTHR13794:SF58">
    <property type="entry name" value="MITOCHONDRIAL ENOLASE SUPERFAMILY MEMBER 1"/>
    <property type="match status" value="1"/>
</dbReference>
<evidence type="ECO:0000313" key="6">
    <source>
        <dbReference type="Proteomes" id="UP000198662"/>
    </source>
</evidence>
<dbReference type="SFLD" id="SFLDS00001">
    <property type="entry name" value="Enolase"/>
    <property type="match status" value="1"/>
</dbReference>
<dbReference type="Pfam" id="PF13378">
    <property type="entry name" value="MR_MLE_C"/>
    <property type="match status" value="1"/>
</dbReference>
<dbReference type="Gene3D" id="3.30.390.10">
    <property type="entry name" value="Enolase-like, N-terminal domain"/>
    <property type="match status" value="1"/>
</dbReference>
<dbReference type="SFLD" id="SFLDG00179">
    <property type="entry name" value="mandelate_racemase"/>
    <property type="match status" value="1"/>
</dbReference>
<proteinExistence type="predicted"/>
<dbReference type="CDD" id="cd03316">
    <property type="entry name" value="MR_like"/>
    <property type="match status" value="1"/>
</dbReference>
<dbReference type="InterPro" id="IPR046945">
    <property type="entry name" value="RHMD-like"/>
</dbReference>
<sequence length="363" mass="38402">MSDRITAAEAWLCELPVERPRTDAMQSFRAQETVFVELTCESGATGLGYTYTIGTGGPAVLSLLRATVLPAVAGLDATRPEAVWEAMAASTRATMTGAITSLAFAAVDTAVWDADGHRTGRSLWRAAGGAQESVPAYDTEGGWLHLDTEELVEGALAARDAGFAGVKLKVGRPTAVEDANRIGAVRDAVGEDFAIMLDANQCFTLGEAVRRADAFAPFGIEWFEEPLPADDPLAHQRLAAATAIPIAVGESLYSLRQFQTYARLGAAAVLQPDAARIGGVTPWLKAAHLAEAHSLPVAPHFLMELHASLAAAVPNGRYVEHIPQLRAVAADTVRLRDGRLHAPDAPGLGIAWDRDAIAGLRLD</sequence>
<dbReference type="Proteomes" id="UP000198662">
    <property type="component" value="Unassembled WGS sequence"/>
</dbReference>
<evidence type="ECO:0000313" key="5">
    <source>
        <dbReference type="EMBL" id="SDL17750.1"/>
    </source>
</evidence>
<dbReference type="GO" id="GO:0000287">
    <property type="term" value="F:magnesium ion binding"/>
    <property type="evidence" value="ECO:0007669"/>
    <property type="project" value="TreeGrafter"/>
</dbReference>
<organism evidence="5 6">
    <name type="scientific">Glycomyces sambucus</name>
    <dbReference type="NCBI Taxonomy" id="380244"/>
    <lineage>
        <taxon>Bacteria</taxon>
        <taxon>Bacillati</taxon>
        <taxon>Actinomycetota</taxon>
        <taxon>Actinomycetes</taxon>
        <taxon>Glycomycetales</taxon>
        <taxon>Glycomycetaceae</taxon>
        <taxon>Glycomyces</taxon>
    </lineage>
</organism>
<dbReference type="Pfam" id="PF02746">
    <property type="entry name" value="MR_MLE_N"/>
    <property type="match status" value="1"/>
</dbReference>
<protein>
    <submittedName>
        <fullName evidence="5">L-alanine-DL-glutamate epimerase</fullName>
    </submittedName>
</protein>
<dbReference type="SMART" id="SM00922">
    <property type="entry name" value="MR_MLE"/>
    <property type="match status" value="1"/>
</dbReference>
<name>A0A1G9HXP1_9ACTN</name>
<dbReference type="EMBL" id="FNGF01000004">
    <property type="protein sequence ID" value="SDL17750.1"/>
    <property type="molecule type" value="Genomic_DNA"/>
</dbReference>
<dbReference type="InterPro" id="IPR013342">
    <property type="entry name" value="Mandelate_racemase_C"/>
</dbReference>
<dbReference type="InterPro" id="IPR029017">
    <property type="entry name" value="Enolase-like_N"/>
</dbReference>
<dbReference type="GO" id="GO:0016052">
    <property type="term" value="P:carbohydrate catabolic process"/>
    <property type="evidence" value="ECO:0007669"/>
    <property type="project" value="TreeGrafter"/>
</dbReference>
<dbReference type="SUPFAM" id="SSF54826">
    <property type="entry name" value="Enolase N-terminal domain-like"/>
    <property type="match status" value="1"/>
</dbReference>
<reference evidence="6" key="1">
    <citation type="submission" date="2016-10" db="EMBL/GenBank/DDBJ databases">
        <authorList>
            <person name="Varghese N."/>
            <person name="Submissions S."/>
        </authorList>
    </citation>
    <scope>NUCLEOTIDE SEQUENCE [LARGE SCALE GENOMIC DNA]</scope>
    <source>
        <strain evidence="6">CGMCC 4.3147</strain>
    </source>
</reference>
<comment type="cofactor">
    <cofactor evidence="1">
        <name>Mg(2+)</name>
        <dbReference type="ChEBI" id="CHEBI:18420"/>
    </cofactor>
</comment>
<evidence type="ECO:0000256" key="3">
    <source>
        <dbReference type="ARBA" id="ARBA00022842"/>
    </source>
</evidence>
<dbReference type="AlphaFoldDB" id="A0A1G9HXP1"/>
<feature type="domain" description="Mandelate racemase/muconate lactonizing enzyme C-terminal" evidence="4">
    <location>
        <begin position="148"/>
        <end position="245"/>
    </location>
</feature>